<protein>
    <recommendedName>
        <fullName evidence="2">Anti-sigma factor antagonist</fullName>
    </recommendedName>
</protein>
<dbReference type="InterPro" id="IPR002645">
    <property type="entry name" value="STAS_dom"/>
</dbReference>
<evidence type="ECO:0000256" key="1">
    <source>
        <dbReference type="ARBA" id="ARBA00009013"/>
    </source>
</evidence>
<keyword evidence="5" id="KW-1185">Reference proteome</keyword>
<dbReference type="GO" id="GO:0043856">
    <property type="term" value="F:anti-sigma factor antagonist activity"/>
    <property type="evidence" value="ECO:0007669"/>
    <property type="project" value="InterPro"/>
</dbReference>
<evidence type="ECO:0000313" key="5">
    <source>
        <dbReference type="Proteomes" id="UP000192368"/>
    </source>
</evidence>
<dbReference type="CDD" id="cd07043">
    <property type="entry name" value="STAS_anti-anti-sigma_factors"/>
    <property type="match status" value="1"/>
</dbReference>
<evidence type="ECO:0000259" key="3">
    <source>
        <dbReference type="PROSITE" id="PS50801"/>
    </source>
</evidence>
<sequence length="102" mass="11564">MAFNIEFEKQEDLKVIPVGELDITTTSEFKEEVIKKYLEDKSNIVIDGSKLEYIDSTGLGALIYILNQVKEDGFGIKVEEVKPSIKKLFTITKLDTVFNMGE</sequence>
<dbReference type="EMBL" id="FWWR01000009">
    <property type="protein sequence ID" value="SMB87928.1"/>
    <property type="molecule type" value="Genomic_DNA"/>
</dbReference>
<dbReference type="Gene3D" id="3.30.750.24">
    <property type="entry name" value="STAS domain"/>
    <property type="match status" value="1"/>
</dbReference>
<organism evidence="4 5">
    <name type="scientific">Peptoniphilus asaccharolyticus DSM 20463</name>
    <dbReference type="NCBI Taxonomy" id="573058"/>
    <lineage>
        <taxon>Bacteria</taxon>
        <taxon>Bacillati</taxon>
        <taxon>Bacillota</taxon>
        <taxon>Tissierellia</taxon>
        <taxon>Tissierellales</taxon>
        <taxon>Peptoniphilaceae</taxon>
        <taxon>Peptoniphilus</taxon>
    </lineage>
</organism>
<dbReference type="AlphaFoldDB" id="A0A1W1V3P9"/>
<reference evidence="5" key="1">
    <citation type="submission" date="2017-04" db="EMBL/GenBank/DDBJ databases">
        <authorList>
            <person name="Varghese N."/>
            <person name="Submissions S."/>
        </authorList>
    </citation>
    <scope>NUCLEOTIDE SEQUENCE [LARGE SCALE GENOMIC DNA]</scope>
    <source>
        <strain evidence="5">DSM 20463</strain>
    </source>
</reference>
<feature type="domain" description="STAS" evidence="3">
    <location>
        <begin position="19"/>
        <end position="102"/>
    </location>
</feature>
<dbReference type="InterPro" id="IPR003658">
    <property type="entry name" value="Anti-sigma_ant"/>
</dbReference>
<comment type="similarity">
    <text evidence="1 2">Belongs to the anti-sigma-factor antagonist family.</text>
</comment>
<dbReference type="PANTHER" id="PTHR33495">
    <property type="entry name" value="ANTI-SIGMA FACTOR ANTAGONIST TM_1081-RELATED-RELATED"/>
    <property type="match status" value="1"/>
</dbReference>
<evidence type="ECO:0000313" key="4">
    <source>
        <dbReference type="EMBL" id="SMB87928.1"/>
    </source>
</evidence>
<dbReference type="InterPro" id="IPR036513">
    <property type="entry name" value="STAS_dom_sf"/>
</dbReference>
<dbReference type="Pfam" id="PF01740">
    <property type="entry name" value="STAS"/>
    <property type="match status" value="1"/>
</dbReference>
<accession>A0A1W1V3P9</accession>
<gene>
    <name evidence="4" type="ORF">SAMN00017477_1297</name>
</gene>
<dbReference type="RefSeq" id="WP_084230853.1">
    <property type="nucleotide sequence ID" value="NZ_FWWR01000009.1"/>
</dbReference>
<name>A0A1W1V3P9_PEPAS</name>
<dbReference type="OrthoDB" id="9793697at2"/>
<dbReference type="NCBIfam" id="TIGR00377">
    <property type="entry name" value="ant_ant_sig"/>
    <property type="match status" value="1"/>
</dbReference>
<proteinExistence type="inferred from homology"/>
<dbReference type="STRING" id="573058.SAMN00017477_1297"/>
<dbReference type="Proteomes" id="UP000192368">
    <property type="component" value="Unassembled WGS sequence"/>
</dbReference>
<dbReference type="SUPFAM" id="SSF52091">
    <property type="entry name" value="SpoIIaa-like"/>
    <property type="match status" value="1"/>
</dbReference>
<dbReference type="PROSITE" id="PS50801">
    <property type="entry name" value="STAS"/>
    <property type="match status" value="1"/>
</dbReference>
<evidence type="ECO:0000256" key="2">
    <source>
        <dbReference type="RuleBase" id="RU003749"/>
    </source>
</evidence>